<accession>A0A5A7Q8U9</accession>
<evidence type="ECO:0000256" key="2">
    <source>
        <dbReference type="ARBA" id="ARBA00023242"/>
    </source>
</evidence>
<organism evidence="4 5">
    <name type="scientific">Striga asiatica</name>
    <name type="common">Asiatic witchweed</name>
    <name type="synonym">Buchnera asiatica</name>
    <dbReference type="NCBI Taxonomy" id="4170"/>
    <lineage>
        <taxon>Eukaryota</taxon>
        <taxon>Viridiplantae</taxon>
        <taxon>Streptophyta</taxon>
        <taxon>Embryophyta</taxon>
        <taxon>Tracheophyta</taxon>
        <taxon>Spermatophyta</taxon>
        <taxon>Magnoliopsida</taxon>
        <taxon>eudicotyledons</taxon>
        <taxon>Gunneridae</taxon>
        <taxon>Pentapetalae</taxon>
        <taxon>asterids</taxon>
        <taxon>lamiids</taxon>
        <taxon>Lamiales</taxon>
        <taxon>Orobanchaceae</taxon>
        <taxon>Buchnereae</taxon>
        <taxon>Striga</taxon>
    </lineage>
</organism>
<feature type="domain" description="HhH-GPD" evidence="3">
    <location>
        <begin position="275"/>
        <end position="350"/>
    </location>
</feature>
<dbReference type="InterPro" id="IPR011257">
    <property type="entry name" value="DNA_glycosylase"/>
</dbReference>
<proteinExistence type="predicted"/>
<dbReference type="GO" id="GO:0006284">
    <property type="term" value="P:base-excision repair"/>
    <property type="evidence" value="ECO:0007669"/>
    <property type="project" value="InterPro"/>
</dbReference>
<comment type="subcellular location">
    <subcellularLocation>
        <location evidence="1">Nucleus</location>
    </subcellularLocation>
</comment>
<keyword evidence="2" id="KW-0539">Nucleus</keyword>
<dbReference type="GO" id="GO:0003824">
    <property type="term" value="F:catalytic activity"/>
    <property type="evidence" value="ECO:0007669"/>
    <property type="project" value="InterPro"/>
</dbReference>
<dbReference type="FunFam" id="1.10.340.30:FF:000007">
    <property type="entry name" value="Methyl-CpG-binding domain protein 4"/>
    <property type="match status" value="1"/>
</dbReference>
<dbReference type="InterPro" id="IPR045138">
    <property type="entry name" value="MeCP2/MBD4"/>
</dbReference>
<dbReference type="Pfam" id="PF00730">
    <property type="entry name" value="HhH-GPD"/>
    <property type="match status" value="1"/>
</dbReference>
<dbReference type="OrthoDB" id="10265068at2759"/>
<sequence length="392" mass="45112">MGREREVCKENEDDNTVKKYVRRRNYCGESEIKLLRSNHEAGVCDTGDGDEVEEVLSSGSEHGDEVLKEKEILVSPYFKKSKFGEYTGIVSEEKLGEYTGIMSENAVVEGKYSKNTIGEWRKDDNTTSHGNTDLDLFSHFTYTGGGCFQKMECKKEEGMIEKSRYGNVKKEDIENLETSLSLGTWKGVRVVSTYFSKVRVKDFKIKPKKVQARIVSPYFCSTQQVRRTPLLTAAQKKQQAYERKTPYHNWIPPRSPFNLLQEDHFFDPWRVLVICMLLNRTTGLQARKVLSDFFHLCPNAETAIKISTEDIEEVIRSLGLYKKRALGIQQFSHEYLNESWTHVTELTGVGKYAADAHAIFCTGNWEEVRPVDHMLVKYWEFLCAIFDVKLTP</sequence>
<keyword evidence="5" id="KW-1185">Reference proteome</keyword>
<evidence type="ECO:0000313" key="5">
    <source>
        <dbReference type="Proteomes" id="UP000325081"/>
    </source>
</evidence>
<dbReference type="EMBL" id="BKCP01005972">
    <property type="protein sequence ID" value="GER40827.1"/>
    <property type="molecule type" value="Genomic_DNA"/>
</dbReference>
<dbReference type="Gene3D" id="1.10.340.30">
    <property type="entry name" value="Hypothetical protein, domain 2"/>
    <property type="match status" value="1"/>
</dbReference>
<dbReference type="InterPro" id="IPR003265">
    <property type="entry name" value="HhH-GPD_domain"/>
</dbReference>
<comment type="caution">
    <text evidence="4">The sequence shown here is derived from an EMBL/GenBank/DDBJ whole genome shotgun (WGS) entry which is preliminary data.</text>
</comment>
<name>A0A5A7Q8U9_STRAF</name>
<gene>
    <name evidence="4" type="ORF">STAS_17516</name>
</gene>
<dbReference type="PANTHER" id="PTHR15074">
    <property type="entry name" value="METHYL-CPG-BINDING PROTEIN"/>
    <property type="match status" value="1"/>
</dbReference>
<dbReference type="AlphaFoldDB" id="A0A5A7Q8U9"/>
<dbReference type="GO" id="GO:0003677">
    <property type="term" value="F:DNA binding"/>
    <property type="evidence" value="ECO:0007669"/>
    <property type="project" value="InterPro"/>
</dbReference>
<evidence type="ECO:0000313" key="4">
    <source>
        <dbReference type="EMBL" id="GER40827.1"/>
    </source>
</evidence>
<evidence type="ECO:0000259" key="3">
    <source>
        <dbReference type="Pfam" id="PF00730"/>
    </source>
</evidence>
<dbReference type="Proteomes" id="UP000325081">
    <property type="component" value="Unassembled WGS sequence"/>
</dbReference>
<dbReference type="PANTHER" id="PTHR15074:SF0">
    <property type="entry name" value="METHYL-CPG-BINDING DOMAIN PROTEIN 4-LIKE PROTEIN"/>
    <property type="match status" value="1"/>
</dbReference>
<dbReference type="SUPFAM" id="SSF48150">
    <property type="entry name" value="DNA-glycosylase"/>
    <property type="match status" value="1"/>
</dbReference>
<reference evidence="5" key="1">
    <citation type="journal article" date="2019" name="Curr. Biol.">
        <title>Genome Sequence of Striga asiatica Provides Insight into the Evolution of Plant Parasitism.</title>
        <authorList>
            <person name="Yoshida S."/>
            <person name="Kim S."/>
            <person name="Wafula E.K."/>
            <person name="Tanskanen J."/>
            <person name="Kim Y.M."/>
            <person name="Honaas L."/>
            <person name="Yang Z."/>
            <person name="Spallek T."/>
            <person name="Conn C.E."/>
            <person name="Ichihashi Y."/>
            <person name="Cheong K."/>
            <person name="Cui S."/>
            <person name="Der J.P."/>
            <person name="Gundlach H."/>
            <person name="Jiao Y."/>
            <person name="Hori C."/>
            <person name="Ishida J.K."/>
            <person name="Kasahara H."/>
            <person name="Kiba T."/>
            <person name="Kim M.S."/>
            <person name="Koo N."/>
            <person name="Laohavisit A."/>
            <person name="Lee Y.H."/>
            <person name="Lumba S."/>
            <person name="McCourt P."/>
            <person name="Mortimer J.C."/>
            <person name="Mutuku J.M."/>
            <person name="Nomura T."/>
            <person name="Sasaki-Sekimoto Y."/>
            <person name="Seto Y."/>
            <person name="Wang Y."/>
            <person name="Wakatake T."/>
            <person name="Sakakibara H."/>
            <person name="Demura T."/>
            <person name="Yamaguchi S."/>
            <person name="Yoneyama K."/>
            <person name="Manabe R.I."/>
            <person name="Nelson D.C."/>
            <person name="Schulman A.H."/>
            <person name="Timko M.P."/>
            <person name="dePamphilis C.W."/>
            <person name="Choi D."/>
            <person name="Shirasu K."/>
        </authorList>
    </citation>
    <scope>NUCLEOTIDE SEQUENCE [LARGE SCALE GENOMIC DNA]</scope>
    <source>
        <strain evidence="5">cv. UVA1</strain>
    </source>
</reference>
<dbReference type="GO" id="GO:0005634">
    <property type="term" value="C:nucleus"/>
    <property type="evidence" value="ECO:0007669"/>
    <property type="project" value="UniProtKB-SubCell"/>
</dbReference>
<evidence type="ECO:0000256" key="1">
    <source>
        <dbReference type="ARBA" id="ARBA00004123"/>
    </source>
</evidence>
<protein>
    <submittedName>
        <fullName evidence="4">DNA glycosylase superfamily protein</fullName>
    </submittedName>
</protein>